<evidence type="ECO:0000313" key="5">
    <source>
        <dbReference type="Proteomes" id="UP000029839"/>
    </source>
</evidence>
<dbReference type="InterPro" id="IPR003743">
    <property type="entry name" value="Zf-RING_7"/>
</dbReference>
<comment type="caution">
    <text evidence="4">The sequence shown here is derived from an EMBL/GenBank/DDBJ whole genome shotgun (WGS) entry which is preliminary data.</text>
</comment>
<organism evidence="4 5">
    <name type="scientific">Cellulomonas carbonis T26</name>
    <dbReference type="NCBI Taxonomy" id="947969"/>
    <lineage>
        <taxon>Bacteria</taxon>
        <taxon>Bacillati</taxon>
        <taxon>Actinomycetota</taxon>
        <taxon>Actinomycetes</taxon>
        <taxon>Micrococcales</taxon>
        <taxon>Cellulomonadaceae</taxon>
        <taxon>Cellulomonas</taxon>
    </lineage>
</organism>
<dbReference type="Pfam" id="PF02591">
    <property type="entry name" value="Zn_ribbon_9"/>
    <property type="match status" value="1"/>
</dbReference>
<dbReference type="InterPro" id="IPR052376">
    <property type="entry name" value="Oxidative_Scav/Glycosyltrans"/>
</dbReference>
<gene>
    <name evidence="4" type="ORF">N868_13230</name>
</gene>
<reference evidence="4 5" key="1">
    <citation type="submission" date="2013-08" db="EMBL/GenBank/DDBJ databases">
        <title>Genome sequencing of Cellulomonas carbonis T26.</title>
        <authorList>
            <person name="Chen F."/>
            <person name="Li Y."/>
            <person name="Wang G."/>
        </authorList>
    </citation>
    <scope>NUCLEOTIDE SEQUENCE [LARGE SCALE GENOMIC DNA]</scope>
    <source>
        <strain evidence="4 5">T26</strain>
    </source>
</reference>
<accession>A0A0A0BQV0</accession>
<proteinExistence type="predicted"/>
<dbReference type="PANTHER" id="PTHR39082">
    <property type="entry name" value="PHOSPHOLIPASE C-BETA-2-RELATED"/>
    <property type="match status" value="1"/>
</dbReference>
<protein>
    <submittedName>
        <fullName evidence="4">Uncharacterized protein</fullName>
    </submittedName>
</protein>
<evidence type="ECO:0000256" key="1">
    <source>
        <dbReference type="SAM" id="Coils"/>
    </source>
</evidence>
<dbReference type="OrthoDB" id="9784388at2"/>
<dbReference type="RefSeq" id="WP_043606187.1">
    <property type="nucleotide sequence ID" value="NZ_AXCY01000037.1"/>
</dbReference>
<dbReference type="Pfam" id="PF24481">
    <property type="entry name" value="CT398_CC"/>
    <property type="match status" value="1"/>
</dbReference>
<dbReference type="Gene3D" id="1.10.287.1490">
    <property type="match status" value="1"/>
</dbReference>
<feature type="coiled-coil region" evidence="1">
    <location>
        <begin position="59"/>
        <end position="170"/>
    </location>
</feature>
<dbReference type="AlphaFoldDB" id="A0A0A0BQV0"/>
<reference evidence="4 5" key="2">
    <citation type="journal article" date="2015" name="Stand. Genomic Sci.">
        <title>Draft genome sequence of Cellulomonas carbonis T26(T) and comparative analysis of six Cellulomonas genomes.</title>
        <authorList>
            <person name="Zhuang W."/>
            <person name="Zhang S."/>
            <person name="Xia X."/>
            <person name="Wang G."/>
        </authorList>
    </citation>
    <scope>NUCLEOTIDE SEQUENCE [LARGE SCALE GENOMIC DNA]</scope>
    <source>
        <strain evidence="4 5">T26</strain>
    </source>
</reference>
<sequence length="246" mass="26612">MTTAPVADQLRLLEVQALDTRAAQLAHARSSHPVHAALTELEGRLADVDGAYVTSRTALGDLRRELAKAEQDVEQVRTRAERDRTRMESGAASVKDVQALSSELEALGRRQAALEEVELELMERVEAHESALAELGSARDGLLAEQARLRDELDAAVAEIDRQAEALGAEREQRADGIDAALVALYDRLRAQLGGLAVAPLRGRRCEGCRLELNPSDLARISAAPAEQVVRCEECGRILVRGVDAA</sequence>
<evidence type="ECO:0000259" key="3">
    <source>
        <dbReference type="Pfam" id="PF24481"/>
    </source>
</evidence>
<dbReference type="EMBL" id="AXCY01000037">
    <property type="protein sequence ID" value="KGM10843.1"/>
    <property type="molecule type" value="Genomic_DNA"/>
</dbReference>
<feature type="domain" description="C4-type zinc ribbon" evidence="2">
    <location>
        <begin position="205"/>
        <end position="239"/>
    </location>
</feature>
<dbReference type="Proteomes" id="UP000029839">
    <property type="component" value="Unassembled WGS sequence"/>
</dbReference>
<keyword evidence="1" id="KW-0175">Coiled coil</keyword>
<dbReference type="InterPro" id="IPR056003">
    <property type="entry name" value="CT398_CC_hairpin"/>
</dbReference>
<evidence type="ECO:0000313" key="4">
    <source>
        <dbReference type="EMBL" id="KGM10843.1"/>
    </source>
</evidence>
<feature type="domain" description="CT398-like coiled coil hairpin" evidence="3">
    <location>
        <begin position="15"/>
        <end position="194"/>
    </location>
</feature>
<name>A0A0A0BQV0_9CELL</name>
<dbReference type="PANTHER" id="PTHR39082:SF1">
    <property type="entry name" value="SCAVENGER RECEPTOR CLASS A MEMBER 3"/>
    <property type="match status" value="1"/>
</dbReference>
<evidence type="ECO:0000259" key="2">
    <source>
        <dbReference type="Pfam" id="PF02591"/>
    </source>
</evidence>
<keyword evidence="5" id="KW-1185">Reference proteome</keyword>